<evidence type="ECO:0000313" key="2">
    <source>
        <dbReference type="EMBL" id="MCS0600034.1"/>
    </source>
</evidence>
<accession>A0ABT2AUV7</accession>
<reference evidence="2 3" key="1">
    <citation type="submission" date="2022-08" db="EMBL/GenBank/DDBJ databases">
        <authorList>
            <person name="Somphong A."/>
            <person name="Phongsopitanun W."/>
        </authorList>
    </citation>
    <scope>NUCLEOTIDE SEQUENCE [LARGE SCALE GENOMIC DNA]</scope>
    <source>
        <strain evidence="2 3">LP11</strain>
    </source>
</reference>
<name>A0ABT2AUV7_9ACTN</name>
<feature type="region of interest" description="Disordered" evidence="1">
    <location>
        <begin position="26"/>
        <end position="109"/>
    </location>
</feature>
<proteinExistence type="predicted"/>
<feature type="compositionally biased region" description="Low complexity" evidence="1">
    <location>
        <begin position="68"/>
        <end position="81"/>
    </location>
</feature>
<dbReference type="RefSeq" id="WP_258776279.1">
    <property type="nucleotide sequence ID" value="NZ_JANUGP010000001.1"/>
</dbReference>
<keyword evidence="3" id="KW-1185">Reference proteome</keyword>
<gene>
    <name evidence="2" type="ORF">NX794_02100</name>
</gene>
<dbReference type="Proteomes" id="UP001205612">
    <property type="component" value="Unassembled WGS sequence"/>
</dbReference>
<evidence type="ECO:0000256" key="1">
    <source>
        <dbReference type="SAM" id="MobiDB-lite"/>
    </source>
</evidence>
<dbReference type="EMBL" id="JANUGP010000001">
    <property type="protein sequence ID" value="MCS0600034.1"/>
    <property type="molecule type" value="Genomic_DNA"/>
</dbReference>
<protein>
    <submittedName>
        <fullName evidence="2">Uncharacterized protein</fullName>
    </submittedName>
</protein>
<evidence type="ECO:0000313" key="3">
    <source>
        <dbReference type="Proteomes" id="UP001205612"/>
    </source>
</evidence>
<organism evidence="2 3">
    <name type="scientific">Streptomyces pyxinicus</name>
    <dbReference type="NCBI Taxonomy" id="2970331"/>
    <lineage>
        <taxon>Bacteria</taxon>
        <taxon>Bacillati</taxon>
        <taxon>Actinomycetota</taxon>
        <taxon>Actinomycetes</taxon>
        <taxon>Kitasatosporales</taxon>
        <taxon>Streptomycetaceae</taxon>
        <taxon>Streptomyces</taxon>
    </lineage>
</organism>
<comment type="caution">
    <text evidence="2">The sequence shown here is derived from an EMBL/GenBank/DDBJ whole genome shotgun (WGS) entry which is preliminary data.</text>
</comment>
<sequence length="109" mass="11382">MPGLPGCGAADEAMRECDLLYPGMDFPSTDVLPRQGHRGGTPTSPGAPDRRRRVPVSFVHGPTAVPLPAHGTAHPHTDPAAPAVPPEITAERTGGIALSRSEPRDVPRP</sequence>